<keyword evidence="1" id="KW-0732">Signal</keyword>
<name>A0ABS3Q328_9GAMM</name>
<protein>
    <submittedName>
        <fullName evidence="2">Uncharacterized protein</fullName>
    </submittedName>
</protein>
<dbReference type="EMBL" id="JAGETV010000005">
    <property type="protein sequence ID" value="MBO1926741.1"/>
    <property type="molecule type" value="Genomic_DNA"/>
</dbReference>
<evidence type="ECO:0000256" key="1">
    <source>
        <dbReference type="SAM" id="SignalP"/>
    </source>
</evidence>
<gene>
    <name evidence="2" type="ORF">J3998_04065</name>
</gene>
<feature type="chain" id="PRO_5047368412" evidence="1">
    <location>
        <begin position="29"/>
        <end position="245"/>
    </location>
</feature>
<accession>A0ABS3Q328</accession>
<evidence type="ECO:0000313" key="3">
    <source>
        <dbReference type="Proteomes" id="UP000664835"/>
    </source>
</evidence>
<organism evidence="2 3">
    <name type="scientific">Thiomicrorhabdus marina</name>
    <dbReference type="NCBI Taxonomy" id="2818442"/>
    <lineage>
        <taxon>Bacteria</taxon>
        <taxon>Pseudomonadati</taxon>
        <taxon>Pseudomonadota</taxon>
        <taxon>Gammaproteobacteria</taxon>
        <taxon>Thiotrichales</taxon>
        <taxon>Piscirickettsiaceae</taxon>
        <taxon>Thiomicrorhabdus</taxon>
    </lineage>
</organism>
<feature type="signal peptide" evidence="1">
    <location>
        <begin position="1"/>
        <end position="28"/>
    </location>
</feature>
<keyword evidence="3" id="KW-1185">Reference proteome</keyword>
<comment type="caution">
    <text evidence="2">The sequence shown here is derived from an EMBL/GenBank/DDBJ whole genome shotgun (WGS) entry which is preliminary data.</text>
</comment>
<evidence type="ECO:0000313" key="2">
    <source>
        <dbReference type="EMBL" id="MBO1926741.1"/>
    </source>
</evidence>
<proteinExistence type="predicted"/>
<dbReference type="RefSeq" id="WP_208148191.1">
    <property type="nucleotide sequence ID" value="NZ_JAGETV010000005.1"/>
</dbReference>
<reference evidence="2 3" key="1">
    <citation type="submission" date="2021-03" db="EMBL/GenBank/DDBJ databases">
        <title>Thiomicrorhabdus sp.nov.,novel sulfur-oxidizing bacteria isolated from coastal sediment.</title>
        <authorList>
            <person name="Liu X."/>
        </authorList>
    </citation>
    <scope>NUCLEOTIDE SEQUENCE [LARGE SCALE GENOMIC DNA]</scope>
    <source>
        <strain evidence="2 3">6S2-11</strain>
    </source>
</reference>
<dbReference type="Proteomes" id="UP000664835">
    <property type="component" value="Unassembled WGS sequence"/>
</dbReference>
<sequence length="245" mass="28051">MSNIFAKLTLPNIIVGMLFAMTSQNTLAGSDNYAENNSWPNDSWHLEYEYDDFSDKIHSAKLVYAPQNYGPEKAFLLRCQPYYTNFSVAFLALQKDIMENGEFHNNAERFEKHGFLYSEERNIKFKVNGEKYSDDVEVGGQVRGISQWIGAAKKDLPNDSLQLNLFSTLVYNDIPSFLGKQNTDLSEKLYTALKTALQQETVIQFTLEMPNGIDHKFSLDGKRLKSFAPPEVLDFCLLKRTLRDD</sequence>